<evidence type="ECO:0000256" key="6">
    <source>
        <dbReference type="ARBA" id="ARBA00022837"/>
    </source>
</evidence>
<evidence type="ECO:0000256" key="7">
    <source>
        <dbReference type="PROSITE-ProRule" id="PRU01240"/>
    </source>
</evidence>
<dbReference type="Pfam" id="PF00353">
    <property type="entry name" value="HemolysinCabind"/>
    <property type="match status" value="6"/>
</dbReference>
<dbReference type="SUPFAM" id="SSF52743">
    <property type="entry name" value="Subtilisin-like"/>
    <property type="match status" value="1"/>
</dbReference>
<dbReference type="Proteomes" id="UP001177080">
    <property type="component" value="Unassembled WGS sequence"/>
</dbReference>
<accession>A0ABT8XL90</accession>
<dbReference type="InterPro" id="IPR015500">
    <property type="entry name" value="Peptidase_S8_subtilisin-rel"/>
</dbReference>
<dbReference type="InterPro" id="IPR002884">
    <property type="entry name" value="P_dom"/>
</dbReference>
<dbReference type="InterPro" id="IPR022398">
    <property type="entry name" value="Peptidase_S8_His-AS"/>
</dbReference>
<evidence type="ECO:0000256" key="2">
    <source>
        <dbReference type="ARBA" id="ARBA00022670"/>
    </source>
</evidence>
<comment type="caution">
    <text evidence="9">The sequence shown here is derived from an EMBL/GenBank/DDBJ whole genome shotgun (WGS) entry which is preliminary data.</text>
</comment>
<dbReference type="PROSITE" id="PS00330">
    <property type="entry name" value="HEMOLYSIN_CALCIUM"/>
    <property type="match status" value="3"/>
</dbReference>
<dbReference type="InterPro" id="IPR008979">
    <property type="entry name" value="Galactose-bd-like_sf"/>
</dbReference>
<name>A0ABT8XL90_9HYPH</name>
<dbReference type="PRINTS" id="PR00313">
    <property type="entry name" value="CABNDNGRPT"/>
</dbReference>
<feature type="active site" description="Charge relay system" evidence="7">
    <location>
        <position position="265"/>
    </location>
</feature>
<dbReference type="InterPro" id="IPR036852">
    <property type="entry name" value="Peptidase_S8/S53_dom_sf"/>
</dbReference>
<dbReference type="PROSITE" id="PS00138">
    <property type="entry name" value="SUBTILASE_SER"/>
    <property type="match status" value="1"/>
</dbReference>
<dbReference type="PROSITE" id="PS51892">
    <property type="entry name" value="SUBTILASE"/>
    <property type="match status" value="1"/>
</dbReference>
<dbReference type="SUPFAM" id="SSF49785">
    <property type="entry name" value="Galactose-binding domain-like"/>
    <property type="match status" value="1"/>
</dbReference>
<dbReference type="InterPro" id="IPR023828">
    <property type="entry name" value="Peptidase_S8_Ser-AS"/>
</dbReference>
<dbReference type="InterPro" id="IPR011049">
    <property type="entry name" value="Serralysin-like_metalloprot_C"/>
</dbReference>
<dbReference type="Gene3D" id="3.40.50.200">
    <property type="entry name" value="Peptidase S8/S53 domain"/>
    <property type="match status" value="1"/>
</dbReference>
<reference evidence="9" key="1">
    <citation type="submission" date="2022-04" db="EMBL/GenBank/DDBJ databases">
        <title>Shinella lacus sp. nov., a novel member of the genus Shinella from water.</title>
        <authorList>
            <person name="Deng Y."/>
        </authorList>
    </citation>
    <scope>NUCLEOTIDE SEQUENCE</scope>
    <source>
        <strain evidence="9">JCM 31239</strain>
    </source>
</reference>
<dbReference type="PROSITE" id="PS51829">
    <property type="entry name" value="P_HOMO_B"/>
    <property type="match status" value="1"/>
</dbReference>
<dbReference type="InterPro" id="IPR001343">
    <property type="entry name" value="Hemolysn_Ca-bd"/>
</dbReference>
<protein>
    <submittedName>
        <fullName evidence="9">S8 family serine peptidase</fullName>
    </submittedName>
</protein>
<dbReference type="InterPro" id="IPR018511">
    <property type="entry name" value="Hemolysin-typ_Ca-bd_CS"/>
</dbReference>
<dbReference type="PRINTS" id="PR00723">
    <property type="entry name" value="SUBTILISIN"/>
</dbReference>
<evidence type="ECO:0000313" key="9">
    <source>
        <dbReference type="EMBL" id="MDO6124501.1"/>
    </source>
</evidence>
<dbReference type="InterPro" id="IPR000209">
    <property type="entry name" value="Peptidase_S8/S53_dom"/>
</dbReference>
<dbReference type="PANTHER" id="PTHR42884">
    <property type="entry name" value="PROPROTEIN CONVERTASE SUBTILISIN/KEXIN-RELATED"/>
    <property type="match status" value="1"/>
</dbReference>
<feature type="active site" description="Charge relay system" evidence="7">
    <location>
        <position position="39"/>
    </location>
</feature>
<keyword evidence="5 7" id="KW-0720">Serine protease</keyword>
<dbReference type="EMBL" id="WHSC02000013">
    <property type="protein sequence ID" value="MDO6124501.1"/>
    <property type="molecule type" value="Genomic_DNA"/>
</dbReference>
<evidence type="ECO:0000256" key="5">
    <source>
        <dbReference type="ARBA" id="ARBA00022825"/>
    </source>
</evidence>
<dbReference type="CDD" id="cd04059">
    <property type="entry name" value="Peptidases_S8_Protein_convertases_Kexins_Furin-like"/>
    <property type="match status" value="1"/>
</dbReference>
<keyword evidence="4 7" id="KW-0378">Hydrolase</keyword>
<dbReference type="Gene3D" id="2.150.10.10">
    <property type="entry name" value="Serralysin-like metalloprotease, C-terminal"/>
    <property type="match status" value="3"/>
</dbReference>
<dbReference type="InterPro" id="IPR034182">
    <property type="entry name" value="Kexin/furin"/>
</dbReference>
<keyword evidence="6" id="KW-0106">Calcium</keyword>
<dbReference type="PROSITE" id="PS00137">
    <property type="entry name" value="SUBTILASE_HIS"/>
    <property type="match status" value="1"/>
</dbReference>
<feature type="active site" description="Charge relay system" evidence="7">
    <location>
        <position position="77"/>
    </location>
</feature>
<sequence length="1141" mass="119447">MAKPTDPLFNEQWHFGLIGNITRVWDEYRGNGVRVAVYDDGFEYDHPDLAANYDASLHFRYNGVTYDPMPKSKTDAHGTSCAGLIGAVAFNGLGGTGVAPGVRMTGVNYLMDIQNLSAEIANASLRWAAKFDIMSNSWGRKPLWGADQSLAVDQSVSTQAQADAAFQHVVQTGRGGLGTVILQAAGNDTLNANGDGVNASRYTLSIAATEKDGMTAYYSNFGVSLLLAAPASAVTTDLTGEDGRNNSRDDDPLPVDYRNSMDGTSAATPTVAGVVALMLETNKGLGWRDVAKILAVSAAHTGSAYDGAAAILEKGTWMSMGGTQWNGGSSAYHLSYGYGMVDAYAAVRMAEIWNVMNGAAATSANEKKVTVDYNGPIVSIPDAGFDWNANIIPGQQALTFNVAQDLDIDTVYVTIEIAHQRGYDLALTLVRPDGYEIPLMTNENDTQFAFQNGLKWTFAVEALRGQSSKGTWYVVARDIVPQSGGYIYDAKLEFFGSENTANDIYTYTDDFLKLLKIEPQRGTLDDTNGGSDWINLAGVAGTMSVNLAAAGDIRVNGASWFKLAASGEKFENVATGDGNDTIYGNGLKNHLMGMRGNDILDGRAGADRLDGGAGNDTYIVDNTGDTVVERANKGTDLVRASVNYTLAANVENLILTGSATIGVGNTLANVLTGTSANNTLDGKAGADRMVGGKGNDTYIVDNTKDVVVEAANEGTDLVKASASYTLSANVENLTLIGSGKISATGNTLANILVGNSADNTLDGKAGADRMTGGKGNDTYIVDNTKDVVVEAANEGTDLVKASASYTLSANVENLTLIGSGKISATGNTLANILVGNSADNTLDGKAGADRMTGGKGNDTYIVDNTKDVVVEAANEGTDLVKASVSYTLSANVENLTLTGSGKISAMGNTLANILVGNSADNTLDGKTGADRMTGGKGNDTYIVDNQKDDVIENAGEGTDLVRASVSYSLAGNIEDLTLTGSGKINATGNNIANRLTGNGANNTLDGGKGDDILRGDAGSDRLIGGAGADKLYGGSGRDTFVFKSTADSTVSSKGLDTIFDFSRKEGDKIDLKGIDANTKTKADDAFTFIGTDKFHKKAGELRYEKKSGDTYIFADTNGDGTSDFSIKLDLSLAMKSADFIL</sequence>
<gene>
    <name evidence="9" type="ORF">GB928_025235</name>
</gene>
<proteinExistence type="inferred from homology"/>
<dbReference type="Pfam" id="PF00082">
    <property type="entry name" value="Peptidase_S8"/>
    <property type="match status" value="1"/>
</dbReference>
<dbReference type="RefSeq" id="WP_303278700.1">
    <property type="nucleotide sequence ID" value="NZ_WHSC02000013.1"/>
</dbReference>
<keyword evidence="3" id="KW-0732">Signal</keyword>
<dbReference type="Gene3D" id="2.60.120.260">
    <property type="entry name" value="Galactose-binding domain-like"/>
    <property type="match status" value="1"/>
</dbReference>
<dbReference type="Pfam" id="PF01483">
    <property type="entry name" value="P_proprotein"/>
    <property type="match status" value="1"/>
</dbReference>
<comment type="similarity">
    <text evidence="1">Belongs to the peptidase S8 family. Furin subfamily.</text>
</comment>
<evidence type="ECO:0000313" key="10">
    <source>
        <dbReference type="Proteomes" id="UP001177080"/>
    </source>
</evidence>
<evidence type="ECO:0000256" key="3">
    <source>
        <dbReference type="ARBA" id="ARBA00022729"/>
    </source>
</evidence>
<feature type="domain" description="P/Homo B" evidence="8">
    <location>
        <begin position="363"/>
        <end position="500"/>
    </location>
</feature>
<keyword evidence="2 7" id="KW-0645">Protease</keyword>
<keyword evidence="10" id="KW-1185">Reference proteome</keyword>
<organism evidence="9 10">
    <name type="scientific">Shinella curvata</name>
    <dbReference type="NCBI Taxonomy" id="1817964"/>
    <lineage>
        <taxon>Bacteria</taxon>
        <taxon>Pseudomonadati</taxon>
        <taxon>Pseudomonadota</taxon>
        <taxon>Alphaproteobacteria</taxon>
        <taxon>Hyphomicrobiales</taxon>
        <taxon>Rhizobiaceae</taxon>
        <taxon>Shinella</taxon>
    </lineage>
</organism>
<dbReference type="PANTHER" id="PTHR42884:SF14">
    <property type="entry name" value="NEUROENDOCRINE CONVERTASE 1"/>
    <property type="match status" value="1"/>
</dbReference>
<dbReference type="SUPFAM" id="SSF51120">
    <property type="entry name" value="beta-Roll"/>
    <property type="match status" value="3"/>
</dbReference>
<evidence type="ECO:0000256" key="4">
    <source>
        <dbReference type="ARBA" id="ARBA00022801"/>
    </source>
</evidence>
<evidence type="ECO:0000259" key="8">
    <source>
        <dbReference type="PROSITE" id="PS51829"/>
    </source>
</evidence>
<evidence type="ECO:0000256" key="1">
    <source>
        <dbReference type="ARBA" id="ARBA00005325"/>
    </source>
</evidence>